<organism evidence="1 2">
    <name type="scientific">Methylovulum psychrotolerans</name>
    <dbReference type="NCBI Taxonomy" id="1704499"/>
    <lineage>
        <taxon>Bacteria</taxon>
        <taxon>Pseudomonadati</taxon>
        <taxon>Pseudomonadota</taxon>
        <taxon>Gammaproteobacteria</taxon>
        <taxon>Methylococcales</taxon>
        <taxon>Methylococcaceae</taxon>
        <taxon>Methylovulum</taxon>
    </lineage>
</organism>
<proteinExistence type="predicted"/>
<dbReference type="Proteomes" id="UP000237423">
    <property type="component" value="Unassembled WGS sequence"/>
</dbReference>
<comment type="caution">
    <text evidence="1">The sequence shown here is derived from an EMBL/GenBank/DDBJ whole genome shotgun (WGS) entry which is preliminary data.</text>
</comment>
<dbReference type="AlphaFoldDB" id="A0A2S5CGC2"/>
<reference evidence="1 2" key="1">
    <citation type="submission" date="2017-11" db="EMBL/GenBank/DDBJ databases">
        <title>Draft Genome Sequence of Methylobacter psychrotolerans Sph1T, an Obligate Methanotroph from Low-Temperature Environments.</title>
        <authorList>
            <person name="Oshkin I.Y."/>
            <person name="Miroshnikov K."/>
            <person name="Belova S.E."/>
            <person name="Korzhenkov A."/>
            <person name="Toshchakov S.V."/>
            <person name="Dedysh S.N."/>
        </authorList>
    </citation>
    <scope>NUCLEOTIDE SEQUENCE [LARGE SCALE GENOMIC DNA]</scope>
    <source>
        <strain evidence="1 2">Sph1</strain>
    </source>
</reference>
<accession>A0A2S5CGC2</accession>
<name>A0A2S5CGC2_9GAMM</name>
<dbReference type="EMBL" id="PGFZ01000021">
    <property type="protein sequence ID" value="POZ49855.1"/>
    <property type="molecule type" value="Genomic_DNA"/>
</dbReference>
<evidence type="ECO:0000313" key="1">
    <source>
        <dbReference type="EMBL" id="POZ49855.1"/>
    </source>
</evidence>
<evidence type="ECO:0000313" key="2">
    <source>
        <dbReference type="Proteomes" id="UP000237423"/>
    </source>
</evidence>
<protein>
    <submittedName>
        <fullName evidence="1">Uncharacterized protein</fullName>
    </submittedName>
</protein>
<sequence length="174" mass="18883">MLRRHILRFKKQIMSRYRDGFFNRVLAPEGEILCKTHPWVLPFGLAPNPLPADLSFAPPRQLLCLQTTPVVALLYLLYAPEGVIHAVEKKVSKDKSAGSRFGCTAHEVRVPGRHESEGGPIAASSCAPRFCRGSAEWAPAFMPCGYLCPAGIYALRVFGLVPTKPAVLGAANGG</sequence>
<gene>
    <name evidence="1" type="ORF">AADEFJLK_04371</name>
</gene>